<organism evidence="3 4">
    <name type="scientific">Mycobacterium phage PP</name>
    <dbReference type="NCBI Taxonomy" id="2077134"/>
    <lineage>
        <taxon>Viruses</taxon>
        <taxon>Duplodnaviria</taxon>
        <taxon>Heunggongvirae</taxon>
        <taxon>Uroviricota</taxon>
        <taxon>Caudoviricetes</taxon>
        <taxon>Sagamiharavirus</taxon>
        <taxon>Sagamiharavirus PP</taxon>
    </lineage>
</organism>
<protein>
    <submittedName>
        <fullName evidence="3">Putative tape measure protein</fullName>
    </submittedName>
</protein>
<accession>A0A2Z5XVE9</accession>
<evidence type="ECO:0000313" key="4">
    <source>
        <dbReference type="Proteomes" id="UP000250053"/>
    </source>
</evidence>
<dbReference type="KEGG" id="vg:64871917"/>
<dbReference type="EMBL" id="AP018486">
    <property type="protein sequence ID" value="BBC53829.1"/>
    <property type="molecule type" value="Genomic_DNA"/>
</dbReference>
<keyword evidence="2" id="KW-1133">Transmembrane helix</keyword>
<evidence type="ECO:0000256" key="1">
    <source>
        <dbReference type="SAM" id="Coils"/>
    </source>
</evidence>
<dbReference type="GeneID" id="64871917"/>
<dbReference type="RefSeq" id="YP_010062256.1">
    <property type="nucleotide sequence ID" value="NC_054792.1"/>
</dbReference>
<feature type="transmembrane region" description="Helical" evidence="2">
    <location>
        <begin position="276"/>
        <end position="298"/>
    </location>
</feature>
<dbReference type="Proteomes" id="UP000250053">
    <property type="component" value="Segment"/>
</dbReference>
<keyword evidence="4" id="KW-1185">Reference proteome</keyword>
<feature type="transmembrane region" description="Helical" evidence="2">
    <location>
        <begin position="304"/>
        <end position="325"/>
    </location>
</feature>
<sequence length="1003" mass="106844">MAGAGGEEVGRISIRVVPDTDRFREDLERDLRKAEKGAKVEVPVAADTSRFRREIQAATRKLPDAEIDVKANVDRFGTRMVAEMSAAMAKLEKKIPLTSAGERFRRDIEGAAAQLRAAIGQKIPLDLELAAGQRSKILGEVEALKQLASETPMKLKIDPEMDYRLHKRLADLQASLANDRHRQQMLAWKDELRHMKMREDETRKFIDKYTRANPKIELKLDPEFDYKLRQRLSKIKPRIPVELDVDVKRGFLDRIAGAMDKIRPPSFGSGINPTGWAVILAGIAAAAPLVMGLLGSITTAVLSIPGMISAVMVPIGAMALGLNGLKRAAERLKTPFENLKSIMSTAVENQFGPIFDQLGGVFPMLERSLPQVTQGLADMAKSALDVVTSDEGMSKIERTIGNIAQALKDAAPGIGDFTSGLLDLAENFTKRLPDVSKWFNETGKSFKDWAEDFTKVGADGTSKFDRALSGLGDTLKLLGGGLVELGGKALDFMNDPEKIKAFKTEVDGLVNSLLTLADVLNGISKLMGKIPGFSDGEANSPMDFAPFQIQLIKDQLGKVDWSGVWNNLKTSASAAFSGIVSSAGTTVSGIVSAFTGLPVLLAGVFASVVATAANVVGQIVAQFSQLPGQVAGIWNGLVGLAANIFSSVVSTAATVIPQIVTTFVTVGGQVLAEVSSWPGRIVGALGDLAGQLRDAGARAGQALVQGLAGAIAGGVSAVAGAVGQLMSAARNLIPNSPAKEGPFSGSGWKAVTGFGDTIGDAMASGIPAQERKIVSLATQLMQAIKDVFGSAEGLTLNFNLGGSSALSGLGGTASALTSNIENLNTQLGETRSITDGIGSSMTELGGVMDGNLKKQLQALKVQSSELELRRQELQNQKNLTTDKGLKQDLQRQINEIDLMRDKLALQRDQLNLQKETTASADESYSIFEKTVRSMYDAAKSVIGVQQQQLYSDLGISGQGALPQLIEQGVALGEHFVFNVSSVDEAMSIKDREESKKSLSVIGR</sequence>
<keyword evidence="2" id="KW-0472">Membrane</keyword>
<proteinExistence type="predicted"/>
<keyword evidence="2" id="KW-0812">Transmembrane</keyword>
<name>A0A2Z5XVE9_9CAUD</name>
<feature type="coiled-coil region" evidence="1">
    <location>
        <begin position="856"/>
        <end position="909"/>
    </location>
</feature>
<keyword evidence="1" id="KW-0175">Coiled coil</keyword>
<reference evidence="3 4" key="1">
    <citation type="submission" date="2018-01" db="EMBL/GenBank/DDBJ databases">
        <title>Genome sequence of Mycobacterium phage PP.</title>
        <authorList>
            <person name="Uchiyama J."/>
            <person name="Matsuzaki S."/>
        </authorList>
    </citation>
    <scope>NUCLEOTIDE SEQUENCE [LARGE SCALE GENOMIC DNA]</scope>
</reference>
<evidence type="ECO:0000256" key="2">
    <source>
        <dbReference type="SAM" id="Phobius"/>
    </source>
</evidence>
<evidence type="ECO:0000313" key="3">
    <source>
        <dbReference type="EMBL" id="BBC53829.1"/>
    </source>
</evidence>